<evidence type="ECO:0000259" key="1">
    <source>
        <dbReference type="PROSITE" id="PS50943"/>
    </source>
</evidence>
<dbReference type="PROSITE" id="PS50943">
    <property type="entry name" value="HTH_CROC1"/>
    <property type="match status" value="1"/>
</dbReference>
<evidence type="ECO:0000313" key="2">
    <source>
        <dbReference type="EMBL" id="MDP4539054.1"/>
    </source>
</evidence>
<dbReference type="Gene3D" id="1.10.260.40">
    <property type="entry name" value="lambda repressor-like DNA-binding domains"/>
    <property type="match status" value="1"/>
</dbReference>
<dbReference type="EMBL" id="JAVAIL010000002">
    <property type="protein sequence ID" value="MDP4539054.1"/>
    <property type="molecule type" value="Genomic_DNA"/>
</dbReference>
<comment type="caution">
    <text evidence="2">The sequence shown here is derived from an EMBL/GenBank/DDBJ whole genome shotgun (WGS) entry which is preliminary data.</text>
</comment>
<feature type="domain" description="HTH cro/C1-type" evidence="1">
    <location>
        <begin position="5"/>
        <end position="61"/>
    </location>
</feature>
<evidence type="ECO:0000313" key="3">
    <source>
        <dbReference type="Proteomes" id="UP001235664"/>
    </source>
</evidence>
<gene>
    <name evidence="2" type="ORF">Q9K01_05390</name>
</gene>
<reference evidence="2 3" key="1">
    <citation type="submission" date="2023-08" db="EMBL/GenBank/DDBJ databases">
        <title>genomic of DY56.</title>
        <authorList>
            <person name="Wang Y."/>
        </authorList>
    </citation>
    <scope>NUCLEOTIDE SEQUENCE [LARGE SCALE GENOMIC DNA]</scope>
    <source>
        <strain evidence="2 3">DY56-A-20</strain>
    </source>
</reference>
<proteinExistence type="predicted"/>
<dbReference type="SMART" id="SM00530">
    <property type="entry name" value="HTH_XRE"/>
    <property type="match status" value="1"/>
</dbReference>
<keyword evidence="3" id="KW-1185">Reference proteome</keyword>
<dbReference type="CDD" id="cd00093">
    <property type="entry name" value="HTH_XRE"/>
    <property type="match status" value="1"/>
</dbReference>
<protein>
    <submittedName>
        <fullName evidence="2">Helix-turn-helix transcriptional regulator</fullName>
    </submittedName>
</protein>
<dbReference type="Proteomes" id="UP001235664">
    <property type="component" value="Unassembled WGS sequence"/>
</dbReference>
<dbReference type="RefSeq" id="WP_305929209.1">
    <property type="nucleotide sequence ID" value="NZ_JAVAIL010000002.1"/>
</dbReference>
<dbReference type="InterPro" id="IPR010982">
    <property type="entry name" value="Lambda_DNA-bd_dom_sf"/>
</dbReference>
<name>A0ABT9H6W9_9SPHN</name>
<sequence length="190" mass="20918">MINRIRDIRKQKGWTLADVAQACVPPTTPQTVGRLETGMRNLSLKWMERIATALEVEPEMLVRSEGSAPPQTVAVLAANGAEALPQSRDALLATELGGEAPLVVLEIAYPHGEYRPGDQLWLRQLAPEEAARAINRDVLVPRKHGRFAFGRLIDRQGKMVGILPPGHGQKQEVVSDPAWIAVAEMLVRRL</sequence>
<accession>A0ABT9H6W9</accession>
<organism evidence="2 3">
    <name type="scientific">Qipengyuania benthica</name>
    <dbReference type="NCBI Taxonomy" id="3067651"/>
    <lineage>
        <taxon>Bacteria</taxon>
        <taxon>Pseudomonadati</taxon>
        <taxon>Pseudomonadota</taxon>
        <taxon>Alphaproteobacteria</taxon>
        <taxon>Sphingomonadales</taxon>
        <taxon>Erythrobacteraceae</taxon>
        <taxon>Qipengyuania</taxon>
    </lineage>
</organism>
<dbReference type="Pfam" id="PF01381">
    <property type="entry name" value="HTH_3"/>
    <property type="match status" value="1"/>
</dbReference>
<dbReference type="InterPro" id="IPR001387">
    <property type="entry name" value="Cro/C1-type_HTH"/>
</dbReference>
<dbReference type="SUPFAM" id="SSF47413">
    <property type="entry name" value="lambda repressor-like DNA-binding domains"/>
    <property type="match status" value="1"/>
</dbReference>